<feature type="chain" id="PRO_5043876047" description="Apple domain-containing protein" evidence="1">
    <location>
        <begin position="38"/>
        <end position="209"/>
    </location>
</feature>
<proteinExistence type="predicted"/>
<keyword evidence="3" id="KW-1185">Reference proteome</keyword>
<organism evidence="2 3">
    <name type="scientific">Elysia marginata</name>
    <dbReference type="NCBI Taxonomy" id="1093978"/>
    <lineage>
        <taxon>Eukaryota</taxon>
        <taxon>Metazoa</taxon>
        <taxon>Spiralia</taxon>
        <taxon>Lophotrochozoa</taxon>
        <taxon>Mollusca</taxon>
        <taxon>Gastropoda</taxon>
        <taxon>Heterobranchia</taxon>
        <taxon>Euthyneura</taxon>
        <taxon>Panpulmonata</taxon>
        <taxon>Sacoglossa</taxon>
        <taxon>Placobranchoidea</taxon>
        <taxon>Plakobranchidae</taxon>
        <taxon>Elysia</taxon>
    </lineage>
</organism>
<name>A0AAV4J4M7_9GAST</name>
<evidence type="ECO:0008006" key="4">
    <source>
        <dbReference type="Google" id="ProtNLM"/>
    </source>
</evidence>
<sequence>MGLYFWYVPITDRPVSRTNLVALTVLLTLFQLELCAGQASVDAESQSSFKIVPGKRLSSGVTEIETVVREGLTLQQCAILCKVECGMFDFSASFNVCTTFRERNYDYGIQLSLDTGWTWAYKRRHTTITNEGWTLVFRAQAKTSVSAYNTWTDPQATTDNPVEDSFPHACLRLEYYTSCDRHFRSHVIDSWVNIDKARSAAPKLMPDML</sequence>
<protein>
    <recommendedName>
        <fullName evidence="4">Apple domain-containing protein</fullName>
    </recommendedName>
</protein>
<dbReference type="SUPFAM" id="SSF57414">
    <property type="entry name" value="Hairpin loop containing domain-like"/>
    <property type="match status" value="1"/>
</dbReference>
<feature type="signal peptide" evidence="1">
    <location>
        <begin position="1"/>
        <end position="37"/>
    </location>
</feature>
<accession>A0AAV4J4M7</accession>
<comment type="caution">
    <text evidence="2">The sequence shown here is derived from an EMBL/GenBank/DDBJ whole genome shotgun (WGS) entry which is preliminary data.</text>
</comment>
<gene>
    <name evidence="2" type="ORF">ElyMa_003225600</name>
</gene>
<keyword evidence="1" id="KW-0732">Signal</keyword>
<evidence type="ECO:0000313" key="3">
    <source>
        <dbReference type="Proteomes" id="UP000762676"/>
    </source>
</evidence>
<reference evidence="2 3" key="1">
    <citation type="journal article" date="2021" name="Elife">
        <title>Chloroplast acquisition without the gene transfer in kleptoplastic sea slugs, Plakobranchus ocellatus.</title>
        <authorList>
            <person name="Maeda T."/>
            <person name="Takahashi S."/>
            <person name="Yoshida T."/>
            <person name="Shimamura S."/>
            <person name="Takaki Y."/>
            <person name="Nagai Y."/>
            <person name="Toyoda A."/>
            <person name="Suzuki Y."/>
            <person name="Arimoto A."/>
            <person name="Ishii H."/>
            <person name="Satoh N."/>
            <person name="Nishiyama T."/>
            <person name="Hasebe M."/>
            <person name="Maruyama T."/>
            <person name="Minagawa J."/>
            <person name="Obokata J."/>
            <person name="Shigenobu S."/>
        </authorList>
    </citation>
    <scope>NUCLEOTIDE SEQUENCE [LARGE SCALE GENOMIC DNA]</scope>
</reference>
<evidence type="ECO:0000313" key="2">
    <source>
        <dbReference type="EMBL" id="GFS16888.1"/>
    </source>
</evidence>
<dbReference type="EMBL" id="BMAT01006634">
    <property type="protein sequence ID" value="GFS16888.1"/>
    <property type="molecule type" value="Genomic_DNA"/>
</dbReference>
<dbReference type="Proteomes" id="UP000762676">
    <property type="component" value="Unassembled WGS sequence"/>
</dbReference>
<dbReference type="AlphaFoldDB" id="A0AAV4J4M7"/>
<evidence type="ECO:0000256" key="1">
    <source>
        <dbReference type="SAM" id="SignalP"/>
    </source>
</evidence>